<evidence type="ECO:0000256" key="2">
    <source>
        <dbReference type="PROSITE-ProRule" id="PRU00284"/>
    </source>
</evidence>
<dbReference type="PANTHER" id="PTHR32089:SF112">
    <property type="entry name" value="LYSOZYME-LIKE PROTEIN-RELATED"/>
    <property type="match status" value="1"/>
</dbReference>
<dbReference type="InterPro" id="IPR004089">
    <property type="entry name" value="MCPsignal_dom"/>
</dbReference>
<reference evidence="5 6" key="1">
    <citation type="submission" date="2017-10" db="EMBL/GenBank/DDBJ databases">
        <title>Resolving the taxonomy of Roseburia spp., Eubacterium rectale and Agathobacter spp. through phylogenomic analysis.</title>
        <authorList>
            <person name="Sheridan P.O."/>
            <person name="Walker A.W."/>
            <person name="Duncan S.H."/>
            <person name="Scott K.P."/>
            <person name="Toole P.W.O."/>
            <person name="Luis P."/>
            <person name="Flint H.J."/>
        </authorList>
    </citation>
    <scope>NUCLEOTIDE SEQUENCE [LARGE SCALE GENOMIC DNA]</scope>
    <source>
        <strain evidence="5 6">JK626</strain>
    </source>
</reference>
<proteinExistence type="predicted"/>
<dbReference type="Gene3D" id="3.30.450.20">
    <property type="entry name" value="PAS domain"/>
    <property type="match status" value="1"/>
</dbReference>
<feature type="transmembrane region" description="Helical" evidence="3">
    <location>
        <begin position="12"/>
        <end position="37"/>
    </location>
</feature>
<feature type="transmembrane region" description="Helical" evidence="3">
    <location>
        <begin position="302"/>
        <end position="326"/>
    </location>
</feature>
<keyword evidence="3" id="KW-1133">Transmembrane helix</keyword>
<dbReference type="GO" id="GO:0016020">
    <property type="term" value="C:membrane"/>
    <property type="evidence" value="ECO:0007669"/>
    <property type="project" value="InterPro"/>
</dbReference>
<dbReference type="Proteomes" id="UP000225889">
    <property type="component" value="Unassembled WGS sequence"/>
</dbReference>
<feature type="domain" description="Methyl-accepting transducer" evidence="4">
    <location>
        <begin position="399"/>
        <end position="656"/>
    </location>
</feature>
<reference evidence="5 6" key="2">
    <citation type="submission" date="2017-10" db="EMBL/GenBank/DDBJ databases">
        <authorList>
            <person name="Banno H."/>
            <person name="Chua N.-H."/>
        </authorList>
    </citation>
    <scope>NUCLEOTIDE SEQUENCE [LARGE SCALE GENOMIC DNA]</scope>
    <source>
        <strain evidence="5 6">JK626</strain>
    </source>
</reference>
<evidence type="ECO:0000256" key="3">
    <source>
        <dbReference type="SAM" id="Phobius"/>
    </source>
</evidence>
<comment type="caution">
    <text evidence="5">The sequence shown here is derived from an EMBL/GenBank/DDBJ whole genome shotgun (WGS) entry which is preliminary data.</text>
</comment>
<dbReference type="Gene3D" id="1.10.287.950">
    <property type="entry name" value="Methyl-accepting chemotaxis protein"/>
    <property type="match status" value="1"/>
</dbReference>
<evidence type="ECO:0000256" key="1">
    <source>
        <dbReference type="ARBA" id="ARBA00023224"/>
    </source>
</evidence>
<organism evidence="5 6">
    <name type="scientific">Pseudobutyrivibrio ruminis</name>
    <dbReference type="NCBI Taxonomy" id="46206"/>
    <lineage>
        <taxon>Bacteria</taxon>
        <taxon>Bacillati</taxon>
        <taxon>Bacillota</taxon>
        <taxon>Clostridia</taxon>
        <taxon>Lachnospirales</taxon>
        <taxon>Lachnospiraceae</taxon>
        <taxon>Pseudobutyrivibrio</taxon>
    </lineage>
</organism>
<dbReference type="AlphaFoldDB" id="A0A2G3DZV7"/>
<dbReference type="PROSITE" id="PS50111">
    <property type="entry name" value="CHEMOTAXIS_TRANSDUC_2"/>
    <property type="match status" value="1"/>
</dbReference>
<dbReference type="PANTHER" id="PTHR32089">
    <property type="entry name" value="METHYL-ACCEPTING CHEMOTAXIS PROTEIN MCPB"/>
    <property type="match status" value="1"/>
</dbReference>
<keyword evidence="3" id="KW-0472">Membrane</keyword>
<dbReference type="EMBL" id="PDYF01000003">
    <property type="protein sequence ID" value="PHU36519.1"/>
    <property type="molecule type" value="Genomic_DNA"/>
</dbReference>
<keyword evidence="1 2" id="KW-0807">Transducer</keyword>
<evidence type="ECO:0000313" key="5">
    <source>
        <dbReference type="EMBL" id="PHU36519.1"/>
    </source>
</evidence>
<protein>
    <recommendedName>
        <fullName evidence="4">Methyl-accepting transducer domain-containing protein</fullName>
    </recommendedName>
</protein>
<dbReference type="SUPFAM" id="SSF58104">
    <property type="entry name" value="Methyl-accepting chemotaxis protein (MCP) signaling domain"/>
    <property type="match status" value="1"/>
</dbReference>
<dbReference type="SMART" id="SM00283">
    <property type="entry name" value="MA"/>
    <property type="match status" value="1"/>
</dbReference>
<dbReference type="Pfam" id="PF00015">
    <property type="entry name" value="MCPsignal"/>
    <property type="match status" value="1"/>
</dbReference>
<dbReference type="RefSeq" id="WP_099391086.1">
    <property type="nucleotide sequence ID" value="NZ_PDYF01000003.1"/>
</dbReference>
<dbReference type="GO" id="GO:0007165">
    <property type="term" value="P:signal transduction"/>
    <property type="evidence" value="ECO:0007669"/>
    <property type="project" value="UniProtKB-KW"/>
</dbReference>
<accession>A0A2G3DZV7</accession>
<keyword evidence="3" id="KW-0812">Transmembrane</keyword>
<sequence>MAKTKVVKQGKLATRIAAVVIAVLIISMTILVVLVTFTARNAMEQSAEARMKEAAEARAALINNYFSDIETFLAAYAVSPSMIRLAENQDDPEAYAEAKKFTDEYAARIPNLENIYMSRTNTYVLCGHVNETIGKQSVTDQALLDTLTPMYEAMGEAGTPMFSGVMASPTGDLGIIFSYPVMSGNKMVAVAGISVNATGLINQLSTLSFDGWDNATVSLVDVNNLNYTYSDDQSLIGTTIEESSYIYPVMSFTGGESGVNSDNLGSKGILLAYSNIPSYGITVLVQDTADEVYASMRSMTQMVIIMAIIVIVLITAITFIVINILLKDLTRLSNNINDVSSSLDLTQISGLEKYAHRHDEVGMVSNATLGLIRAITDIASALKTNANGLRTSANELDDSACSTEQTALNITQSVAEIADGASSQAETIQEGVQAVADIVDSVQNLNNNLSGADQQAEEMSKSSKDMLYNFENLGKAMEETQASLTQVSESMAAVDDFVSQVQEAADAIDSIASQTNLLSLNASIEAARAGEAGRGFAVVAEEIGNLSEQSGQAAHSIGEIMQQLSNRSKEAVQTVDDLGSVVEKQQQISTDTRNAVTEVISMIDEVRESFTKAKDACLDMKNKSAVIEDTMSGLSAISEENAASSQETSASMEQVNNTVKGIKDMAFNLTSISDELNESLSRFKL</sequence>
<gene>
    <name evidence="5" type="ORF">CSX01_00775</name>
</gene>
<dbReference type="Gene3D" id="6.10.340.10">
    <property type="match status" value="1"/>
</dbReference>
<name>A0A2G3DZV7_9FIRM</name>
<evidence type="ECO:0000259" key="4">
    <source>
        <dbReference type="PROSITE" id="PS50111"/>
    </source>
</evidence>
<evidence type="ECO:0000313" key="6">
    <source>
        <dbReference type="Proteomes" id="UP000225889"/>
    </source>
</evidence>